<evidence type="ECO:0000313" key="3">
    <source>
        <dbReference type="Proteomes" id="UP000216339"/>
    </source>
</evidence>
<dbReference type="OrthoDB" id="9803736at2"/>
<dbReference type="EMBL" id="MQWD01000001">
    <property type="protein sequence ID" value="PAP78241.1"/>
    <property type="molecule type" value="Genomic_DNA"/>
</dbReference>
<sequence>MRSLPALALLALAAVGCADPDPAPPPADPEALRLLDAVDASAVADAFADLDADGYEADLTVTTLGAGGQPLDRETVAIAYGSNGTRVLAGTPQEDEAPRLRDPIASALSDDPPYVDPVAREAYRLAAVGDTTIGGVSFRLVEAVLTDTTAEQGVRRVWAAVTEGGRVGAIEVERRADAAIYTERSRVRVDLAPHAGGWVPRRVVTDAATDVPLSPPSRVRTEWTIRPRGASGT</sequence>
<keyword evidence="1" id="KW-0732">Signal</keyword>
<protein>
    <recommendedName>
        <fullName evidence="4">Lipoprotein</fullName>
    </recommendedName>
</protein>
<name>A0A271J3Y5_9BACT</name>
<accession>A0A271J3Y5</accession>
<feature type="signal peptide" evidence="1">
    <location>
        <begin position="1"/>
        <end position="18"/>
    </location>
</feature>
<gene>
    <name evidence="2" type="ORF">BSZ37_18315</name>
</gene>
<evidence type="ECO:0000256" key="1">
    <source>
        <dbReference type="SAM" id="SignalP"/>
    </source>
</evidence>
<evidence type="ECO:0000313" key="2">
    <source>
        <dbReference type="EMBL" id="PAP78241.1"/>
    </source>
</evidence>
<keyword evidence="3" id="KW-1185">Reference proteome</keyword>
<dbReference type="Proteomes" id="UP000216339">
    <property type="component" value="Unassembled WGS sequence"/>
</dbReference>
<organism evidence="2 3">
    <name type="scientific">Rubrivirga marina</name>
    <dbReference type="NCBI Taxonomy" id="1196024"/>
    <lineage>
        <taxon>Bacteria</taxon>
        <taxon>Pseudomonadati</taxon>
        <taxon>Rhodothermota</taxon>
        <taxon>Rhodothermia</taxon>
        <taxon>Rhodothermales</taxon>
        <taxon>Rubricoccaceae</taxon>
        <taxon>Rubrivirga</taxon>
    </lineage>
</organism>
<comment type="caution">
    <text evidence="2">The sequence shown here is derived from an EMBL/GenBank/DDBJ whole genome shotgun (WGS) entry which is preliminary data.</text>
</comment>
<proteinExistence type="predicted"/>
<dbReference type="AlphaFoldDB" id="A0A271J3Y5"/>
<feature type="chain" id="PRO_5013170937" description="Lipoprotein" evidence="1">
    <location>
        <begin position="19"/>
        <end position="233"/>
    </location>
</feature>
<reference evidence="2 3" key="1">
    <citation type="submission" date="2016-11" db="EMBL/GenBank/DDBJ databases">
        <title>Study of marine rhodopsin-containing bacteria.</title>
        <authorList>
            <person name="Yoshizawa S."/>
            <person name="Kumagai Y."/>
            <person name="Kogure K."/>
        </authorList>
    </citation>
    <scope>NUCLEOTIDE SEQUENCE [LARGE SCALE GENOMIC DNA]</scope>
    <source>
        <strain evidence="2 3">SAORIC-28</strain>
    </source>
</reference>
<evidence type="ECO:0008006" key="4">
    <source>
        <dbReference type="Google" id="ProtNLM"/>
    </source>
</evidence>
<dbReference type="RefSeq" id="WP_095511925.1">
    <property type="nucleotide sequence ID" value="NZ_MQWD01000001.1"/>
</dbReference>
<dbReference type="PROSITE" id="PS51257">
    <property type="entry name" value="PROKAR_LIPOPROTEIN"/>
    <property type="match status" value="1"/>
</dbReference>